<dbReference type="AlphaFoldDB" id="A0A8S2G209"/>
<evidence type="ECO:0000313" key="3">
    <source>
        <dbReference type="EMBL" id="CAF4403546.1"/>
    </source>
</evidence>
<protein>
    <submittedName>
        <fullName evidence="2">Uncharacterized protein</fullName>
    </submittedName>
</protein>
<evidence type="ECO:0000313" key="2">
    <source>
        <dbReference type="EMBL" id="CAF1596951.1"/>
    </source>
</evidence>
<proteinExistence type="predicted"/>
<dbReference type="Proteomes" id="UP000682733">
    <property type="component" value="Unassembled WGS sequence"/>
</dbReference>
<feature type="compositionally biased region" description="Acidic residues" evidence="1">
    <location>
        <begin position="124"/>
        <end position="135"/>
    </location>
</feature>
<dbReference type="Proteomes" id="UP000677228">
    <property type="component" value="Unassembled WGS sequence"/>
</dbReference>
<organism evidence="2 4">
    <name type="scientific">Didymodactylos carnosus</name>
    <dbReference type="NCBI Taxonomy" id="1234261"/>
    <lineage>
        <taxon>Eukaryota</taxon>
        <taxon>Metazoa</taxon>
        <taxon>Spiralia</taxon>
        <taxon>Gnathifera</taxon>
        <taxon>Rotifera</taxon>
        <taxon>Eurotatoria</taxon>
        <taxon>Bdelloidea</taxon>
        <taxon>Philodinida</taxon>
        <taxon>Philodinidae</taxon>
        <taxon>Didymodactylos</taxon>
    </lineage>
</organism>
<evidence type="ECO:0000313" key="4">
    <source>
        <dbReference type="Proteomes" id="UP000677228"/>
    </source>
</evidence>
<dbReference type="EMBL" id="CAJOBA010073274">
    <property type="protein sequence ID" value="CAF4403546.1"/>
    <property type="molecule type" value="Genomic_DNA"/>
</dbReference>
<feature type="region of interest" description="Disordered" evidence="1">
    <location>
        <begin position="106"/>
        <end position="146"/>
    </location>
</feature>
<comment type="caution">
    <text evidence="2">The sequence shown here is derived from an EMBL/GenBank/DDBJ whole genome shotgun (WGS) entry which is preliminary data.</text>
</comment>
<feature type="region of interest" description="Disordered" evidence="1">
    <location>
        <begin position="22"/>
        <end position="41"/>
    </location>
</feature>
<sequence>MKKKNDIKTWSAFIEEIQKEYSVEEKQSQATDGQRKRQPHIYHQQHLQRTYDHYSMETIVFEAITTVMDTKELEWPKQGEPWADYEIKPQRERFRKTTTNECDVLNEVINSGPPLSTTSKEGEKEEGDEKEEEEINDNKQEQLPSGVIGTMDKDRTLLLSKLYDVMKQFRVKRKLQPLLCALFSSGLSSPCFSNATSVKDSFLLKKSISDICRPVDGGGCRFIKHLLAYHKIFSDWNWLWPFLVP</sequence>
<gene>
    <name evidence="2" type="ORF">OVA965_LOCUS41865</name>
    <name evidence="3" type="ORF">TMI583_LOCUS43619</name>
</gene>
<reference evidence="2" key="1">
    <citation type="submission" date="2021-02" db="EMBL/GenBank/DDBJ databases">
        <authorList>
            <person name="Nowell W R."/>
        </authorList>
    </citation>
    <scope>NUCLEOTIDE SEQUENCE</scope>
</reference>
<evidence type="ECO:0000256" key="1">
    <source>
        <dbReference type="SAM" id="MobiDB-lite"/>
    </source>
</evidence>
<accession>A0A8S2G209</accession>
<dbReference type="EMBL" id="CAJNOK010049640">
    <property type="protein sequence ID" value="CAF1596951.1"/>
    <property type="molecule type" value="Genomic_DNA"/>
</dbReference>
<name>A0A8S2G209_9BILA</name>